<gene>
    <name evidence="2" type="ordered locus">Kfla_7024</name>
</gene>
<dbReference type="HOGENOM" id="CLU_768989_0_0_11"/>
<dbReference type="AlphaFoldDB" id="D2Q3Z0"/>
<evidence type="ECO:0000256" key="1">
    <source>
        <dbReference type="SAM" id="MobiDB-lite"/>
    </source>
</evidence>
<keyword evidence="3" id="KW-1185">Reference proteome</keyword>
<sequence>MTPVDAVQSALHQHNADRSTPGDPPGTLAELLSRHAPAAVALSGAGQTAWNGQIVEAGDGILGLAHWDGTLHLDRECILDPLHDLYARAGRPRPQAVLAGYRDALVTLLHEQSHFLGPQGATQEAARLAFREPGSRALEEGVAEAWSHSHLNAYLHSLGIPEVAPGIDRITTQPSYQAFLPATVLLTSHLDHRAALPPGRTLHLLNRQTAEGQWPLVTDLVYRSSELPHRVPPAQEPEVRHHLESFLRTAFHSLDPLQRLPHGLAAHRSRTLMRATLSTLEQELTRLTQAFPPHATVHQKPRAQASATGPAKAPARWTDPRSSPPVALRPGPTPARRQRLVEAPSRPLTRDPDDGLELSR</sequence>
<feature type="compositionally biased region" description="Basic and acidic residues" evidence="1">
    <location>
        <begin position="348"/>
        <end position="360"/>
    </location>
</feature>
<dbReference type="RefSeq" id="WP_012924564.1">
    <property type="nucleotide sequence ID" value="NC_013729.1"/>
</dbReference>
<reference evidence="2 3" key="2">
    <citation type="journal article" date="2010" name="Stand. Genomic Sci.">
        <title>Complete genome sequence of Kribbella flavida type strain (IFO 14399).</title>
        <authorList>
            <person name="Pukall R."/>
            <person name="Lapidus A."/>
            <person name="Glavina Del Rio T."/>
            <person name="Copeland A."/>
            <person name="Tice H."/>
            <person name="Cheng J.-F."/>
            <person name="Lucas S."/>
            <person name="Chen F."/>
            <person name="Nolan M."/>
            <person name="LaButti K."/>
            <person name="Pati A."/>
            <person name="Ivanova N."/>
            <person name="Mavrommatis K."/>
            <person name="Mikhailova N."/>
            <person name="Pitluck S."/>
            <person name="Bruce D."/>
            <person name="Goodwin L."/>
            <person name="Land M."/>
            <person name="Hauser L."/>
            <person name="Chang Y.-J."/>
            <person name="Jeffries C.D."/>
            <person name="Chen A."/>
            <person name="Palaniappan K."/>
            <person name="Chain P."/>
            <person name="Rohde M."/>
            <person name="Goeker M."/>
            <person name="Bristow J."/>
            <person name="Eisen J.A."/>
            <person name="Markowitz V."/>
            <person name="Hugenholtz P."/>
            <person name="Kyrpides N.C."/>
            <person name="Klenk H.-P."/>
            <person name="Brettin T."/>
        </authorList>
    </citation>
    <scope>NUCLEOTIDE SEQUENCE [LARGE SCALE GENOMIC DNA]</scope>
    <source>
        <strain evidence="3">DSM 17836 / JCM 10339 / NBRC 14399</strain>
    </source>
</reference>
<dbReference type="OrthoDB" id="3812884at2"/>
<reference evidence="3" key="1">
    <citation type="submission" date="2009-09" db="EMBL/GenBank/DDBJ databases">
        <title>The complete genome of Kribbella flavida DSM 17836.</title>
        <authorList>
            <consortium name="US DOE Joint Genome Institute (JGI-PGF)"/>
            <person name="Lucas S."/>
            <person name="Copeland A."/>
            <person name="Lapidus A."/>
            <person name="Glavina del Rio T."/>
            <person name="Dalin E."/>
            <person name="Tice H."/>
            <person name="Bruce D."/>
            <person name="Goodwin L."/>
            <person name="Pitluck S."/>
            <person name="Kyrpides N."/>
            <person name="Mavromatis K."/>
            <person name="Ivanova N."/>
            <person name="Saunders E."/>
            <person name="Brettin T."/>
            <person name="Detter J.C."/>
            <person name="Han C."/>
            <person name="Larimer F."/>
            <person name="Land M."/>
            <person name="Hauser L."/>
            <person name="Markowitz V."/>
            <person name="Cheng J.-F."/>
            <person name="Hugenholtz P."/>
            <person name="Woyke T."/>
            <person name="Wu D."/>
            <person name="Pukall R."/>
            <person name="Klenk H.-P."/>
            <person name="Eisen J.A."/>
        </authorList>
    </citation>
    <scope>NUCLEOTIDE SEQUENCE [LARGE SCALE GENOMIC DNA]</scope>
    <source>
        <strain evidence="3">DSM 17836 / JCM 10339 / NBRC 14399</strain>
    </source>
</reference>
<protein>
    <submittedName>
        <fullName evidence="2">Uncharacterized protein</fullName>
    </submittedName>
</protein>
<dbReference type="EMBL" id="CP001736">
    <property type="protein sequence ID" value="ADB36012.1"/>
    <property type="molecule type" value="Genomic_DNA"/>
</dbReference>
<dbReference type="KEGG" id="kfl:Kfla_7024"/>
<feature type="region of interest" description="Disordered" evidence="1">
    <location>
        <begin position="291"/>
        <end position="360"/>
    </location>
</feature>
<proteinExistence type="predicted"/>
<dbReference type="STRING" id="479435.Kfla_7024"/>
<evidence type="ECO:0000313" key="2">
    <source>
        <dbReference type="EMBL" id="ADB36012.1"/>
    </source>
</evidence>
<organism evidence="2 3">
    <name type="scientific">Kribbella flavida (strain DSM 17836 / JCM 10339 / NBRC 14399)</name>
    <dbReference type="NCBI Taxonomy" id="479435"/>
    <lineage>
        <taxon>Bacteria</taxon>
        <taxon>Bacillati</taxon>
        <taxon>Actinomycetota</taxon>
        <taxon>Actinomycetes</taxon>
        <taxon>Propionibacteriales</taxon>
        <taxon>Kribbellaceae</taxon>
        <taxon>Kribbella</taxon>
    </lineage>
</organism>
<evidence type="ECO:0000313" key="3">
    <source>
        <dbReference type="Proteomes" id="UP000007967"/>
    </source>
</evidence>
<name>D2Q3Z0_KRIFD</name>
<accession>D2Q3Z0</accession>
<feature type="region of interest" description="Disordered" evidence="1">
    <location>
        <begin position="1"/>
        <end position="26"/>
    </location>
</feature>
<dbReference type="Proteomes" id="UP000007967">
    <property type="component" value="Chromosome"/>
</dbReference>